<evidence type="ECO:0000313" key="1">
    <source>
        <dbReference type="EMBL" id="SVA97586.1"/>
    </source>
</evidence>
<reference evidence="1" key="1">
    <citation type="submission" date="2018-05" db="EMBL/GenBank/DDBJ databases">
        <authorList>
            <person name="Lanie J.A."/>
            <person name="Ng W.-L."/>
            <person name="Kazmierczak K.M."/>
            <person name="Andrzejewski T.M."/>
            <person name="Davidsen T.M."/>
            <person name="Wayne K.J."/>
            <person name="Tettelin H."/>
            <person name="Glass J.I."/>
            <person name="Rusch D."/>
            <person name="Podicherti R."/>
            <person name="Tsui H.-C.T."/>
            <person name="Winkler M.E."/>
        </authorList>
    </citation>
    <scope>NUCLEOTIDE SEQUENCE</scope>
</reference>
<gene>
    <name evidence="1" type="ORF">METZ01_LOCUS150440</name>
</gene>
<dbReference type="Gene3D" id="2.60.120.260">
    <property type="entry name" value="Galactose-binding domain-like"/>
    <property type="match status" value="1"/>
</dbReference>
<sequence>MSAERKRLAGALVLLMLLAPLTTAATSSWVGPSPVNTQGDSVTITGFEAFGNATISDAWLHVSDSPMAASSEPNLVWDNTAIENGILQDTTTDLIPGYLSLEDDETLSDIAHFDDGGFSIELASQYAPGPASEVFLGLQTTSGYTPHIHCNNLTGYNLTSGFDEDNNGYVGHDEVVAIDYMCQTNQTVQGGNGNAANGTVVNGVVIYSNGDLPVGNATCPEGGMFAEYGNDYGYYYDGNTGLNSSEIDAVLYFCDRPLFWEATILDLGGVIDGQNQTQTLAHGVVPSSATEGTVVVATLPGSPLPAGTDTWLGLPSSATPTLATQINYRLSFDHWFHLDGSEAGAWIEYQAQNSTGWGNWTWIAPTGGYPYTISDSSISVNGASSSALPVFSGSTYSGWMSEELDITTLPDIANVSDVKFRFRVWTSDSSSPKPGWYIDNVIIHNDGSGIGAWHHGCDINGYASQNLGTYCYYSNNALGTLSQTVDLTNVTDLQFDLHWDLEGSVWDNACIELWNPAGTNGVDISSTGTTSTTTMCRSRAGAIPTNGYSDMNGQSYGDDSGGLVTIELSVPAAYRVNNAQLRIIVQTDASVPYGNSGIFGQDPDGREGLTVYGYRGYASTGVRLFDQTYSGTTNVTTSPTGNEWRFLTLNSGYLHTNFGFDDSTASSPTISDALGFTRFTTATDCTGTACEFKLDAWGGNFGPSTAASFPYSYAFGGDGSVNGGSPAAISNAYLLTPMYPVPMTG</sequence>
<organism evidence="1">
    <name type="scientific">marine metagenome</name>
    <dbReference type="NCBI Taxonomy" id="408172"/>
    <lineage>
        <taxon>unclassified sequences</taxon>
        <taxon>metagenomes</taxon>
        <taxon>ecological metagenomes</taxon>
    </lineage>
</organism>
<feature type="non-terminal residue" evidence="1">
    <location>
        <position position="745"/>
    </location>
</feature>
<dbReference type="PROSITE" id="PS00018">
    <property type="entry name" value="EF_HAND_1"/>
    <property type="match status" value="1"/>
</dbReference>
<proteinExistence type="predicted"/>
<dbReference type="InterPro" id="IPR018247">
    <property type="entry name" value="EF_Hand_1_Ca_BS"/>
</dbReference>
<accession>A0A382A7R5</accession>
<dbReference type="EMBL" id="UINC01024271">
    <property type="protein sequence ID" value="SVA97586.1"/>
    <property type="molecule type" value="Genomic_DNA"/>
</dbReference>
<dbReference type="AlphaFoldDB" id="A0A382A7R5"/>
<name>A0A382A7R5_9ZZZZ</name>
<protein>
    <submittedName>
        <fullName evidence="1">Uncharacterized protein</fullName>
    </submittedName>
</protein>